<gene>
    <name evidence="2" type="ORF">COW99_06030</name>
</gene>
<dbReference type="PANTHER" id="PTHR34300">
    <property type="entry name" value="QUEUOSINE PRECURSOR TRANSPORTER-RELATED"/>
    <property type="match status" value="1"/>
</dbReference>
<comment type="similarity">
    <text evidence="1">Belongs to the vitamin uptake transporter (VUT/ECF) (TC 2.A.88) family. Q precursor transporter subfamily.</text>
</comment>
<protein>
    <recommendedName>
        <fullName evidence="1">Probable queuosine precursor transporter</fullName>
        <shortName evidence="1">Q precursor transporter</shortName>
    </recommendedName>
</protein>
<evidence type="ECO:0000256" key="1">
    <source>
        <dbReference type="HAMAP-Rule" id="MF_02088"/>
    </source>
</evidence>
<dbReference type="InterPro" id="IPR003744">
    <property type="entry name" value="YhhQ"/>
</dbReference>
<dbReference type="Pfam" id="PF02592">
    <property type="entry name" value="Vut_1"/>
    <property type="match status" value="1"/>
</dbReference>
<dbReference type="Proteomes" id="UP000231246">
    <property type="component" value="Unassembled WGS sequence"/>
</dbReference>
<feature type="transmembrane region" description="Helical" evidence="1">
    <location>
        <begin position="154"/>
        <end position="172"/>
    </location>
</feature>
<accession>A0A2H0BVI6</accession>
<reference evidence="2 3" key="1">
    <citation type="submission" date="2017-09" db="EMBL/GenBank/DDBJ databases">
        <title>Depth-based differentiation of microbial function through sediment-hosted aquifers and enrichment of novel symbionts in the deep terrestrial subsurface.</title>
        <authorList>
            <person name="Probst A.J."/>
            <person name="Ladd B."/>
            <person name="Jarett J.K."/>
            <person name="Geller-Mcgrath D.E."/>
            <person name="Sieber C.M."/>
            <person name="Emerson J.B."/>
            <person name="Anantharaman K."/>
            <person name="Thomas B.C."/>
            <person name="Malmstrom R."/>
            <person name="Stieglmeier M."/>
            <person name="Klingl A."/>
            <person name="Woyke T."/>
            <person name="Ryan C.M."/>
            <person name="Banfield J.F."/>
        </authorList>
    </citation>
    <scope>NUCLEOTIDE SEQUENCE [LARGE SCALE GENOMIC DNA]</scope>
    <source>
        <strain evidence="2">CG22_combo_CG10-13_8_21_14_all_38_20</strain>
    </source>
</reference>
<comment type="subcellular location">
    <subcellularLocation>
        <location evidence="1">Cell membrane</location>
        <topology evidence="1">Multi-pass membrane protein</topology>
    </subcellularLocation>
</comment>
<dbReference type="PANTHER" id="PTHR34300:SF2">
    <property type="entry name" value="QUEUOSINE PRECURSOR TRANSPORTER-RELATED"/>
    <property type="match status" value="1"/>
</dbReference>
<organism evidence="2 3">
    <name type="scientific">Candidatus Roizmanbacteria bacterium CG22_combo_CG10-13_8_21_14_all_38_20</name>
    <dbReference type="NCBI Taxonomy" id="1974862"/>
    <lineage>
        <taxon>Bacteria</taxon>
        <taxon>Candidatus Roizmaniibacteriota</taxon>
    </lineage>
</organism>
<keyword evidence="1" id="KW-1003">Cell membrane</keyword>
<keyword evidence="1" id="KW-1133">Transmembrane helix</keyword>
<keyword evidence="1" id="KW-0812">Transmembrane</keyword>
<comment type="function">
    <text evidence="1">Involved in the import of queuosine (Q) precursors, required for Q precursor salvage.</text>
</comment>
<dbReference type="AlphaFoldDB" id="A0A2H0BVI6"/>
<feature type="transmembrane region" description="Helical" evidence="1">
    <location>
        <begin position="7"/>
        <end position="25"/>
    </location>
</feature>
<dbReference type="EMBL" id="PCTA01000035">
    <property type="protein sequence ID" value="PIP61050.1"/>
    <property type="molecule type" value="Genomic_DNA"/>
</dbReference>
<evidence type="ECO:0000313" key="3">
    <source>
        <dbReference type="Proteomes" id="UP000231246"/>
    </source>
</evidence>
<dbReference type="HAMAP" id="MF_02088">
    <property type="entry name" value="Q_prec_transport"/>
    <property type="match status" value="1"/>
</dbReference>
<evidence type="ECO:0000313" key="2">
    <source>
        <dbReference type="EMBL" id="PIP61050.1"/>
    </source>
</evidence>
<feature type="transmembrane region" description="Helical" evidence="1">
    <location>
        <begin position="37"/>
        <end position="58"/>
    </location>
</feature>
<dbReference type="GO" id="GO:0022857">
    <property type="term" value="F:transmembrane transporter activity"/>
    <property type="evidence" value="ECO:0007669"/>
    <property type="project" value="UniProtKB-UniRule"/>
</dbReference>
<feature type="transmembrane region" description="Helical" evidence="1">
    <location>
        <begin position="111"/>
        <end position="134"/>
    </location>
</feature>
<name>A0A2H0BVI6_9BACT</name>
<keyword evidence="1" id="KW-0472">Membrane</keyword>
<comment type="caution">
    <text evidence="2">The sequence shown here is derived from an EMBL/GenBank/DDBJ whole genome shotgun (WGS) entry which is preliminary data.</text>
</comment>
<dbReference type="GO" id="GO:0005886">
    <property type="term" value="C:plasma membrane"/>
    <property type="evidence" value="ECO:0007669"/>
    <property type="project" value="UniProtKB-SubCell"/>
</dbReference>
<keyword evidence="1" id="KW-0813">Transport</keyword>
<sequence>MFKIKKFDLLVSVYIFCIMVSELMGGKTFPLIKIGTYQLNASVAIFVFPLIFTINDMIIEVYGKERARSLVRSALFVIFLIMIFSLLAISLPPSRRFAESEEAYDNVFSKSARISFASLTAFALAEFTDLLIFVHIRKKLGKGSLWLRNNVSNIVSQFVDTTIFMTVAFYGLGQSLGDNISFLSSIIIPYWLLKSFMSIIETPLVYLGVTWLKKDKT</sequence>
<proteinExistence type="inferred from homology"/>
<feature type="transmembrane region" description="Helical" evidence="1">
    <location>
        <begin position="192"/>
        <end position="212"/>
    </location>
</feature>
<dbReference type="NCBIfam" id="TIGR00697">
    <property type="entry name" value="queuosine precursor transporter"/>
    <property type="match status" value="1"/>
</dbReference>
<feature type="transmembrane region" description="Helical" evidence="1">
    <location>
        <begin position="70"/>
        <end position="91"/>
    </location>
</feature>